<dbReference type="SUPFAM" id="SSF55785">
    <property type="entry name" value="PYP-like sensor domain (PAS domain)"/>
    <property type="match status" value="1"/>
</dbReference>
<dbReference type="Pfam" id="PF08448">
    <property type="entry name" value="PAS_4"/>
    <property type="match status" value="1"/>
</dbReference>
<feature type="domain" description="PAS" evidence="1">
    <location>
        <begin position="13"/>
        <end position="83"/>
    </location>
</feature>
<dbReference type="EMBL" id="JBBMRA010000009">
    <property type="protein sequence ID" value="MEM5536825.1"/>
    <property type="molecule type" value="Genomic_DNA"/>
</dbReference>
<gene>
    <name evidence="4" type="ORF">WNY58_10525</name>
</gene>
<dbReference type="InterPro" id="IPR043128">
    <property type="entry name" value="Rev_trsase/Diguanyl_cyclase"/>
</dbReference>
<dbReference type="Gene3D" id="3.30.70.270">
    <property type="match status" value="1"/>
</dbReference>
<organism evidence="4 5">
    <name type="scientific">Neptuniibacter pectenicola</name>
    <dbReference type="NCBI Taxonomy" id="1806669"/>
    <lineage>
        <taxon>Bacteria</taxon>
        <taxon>Pseudomonadati</taxon>
        <taxon>Pseudomonadota</taxon>
        <taxon>Gammaproteobacteria</taxon>
        <taxon>Oceanospirillales</taxon>
        <taxon>Oceanospirillaceae</taxon>
        <taxon>Neptuniibacter</taxon>
    </lineage>
</organism>
<name>A0ABU9TSX3_9GAMM</name>
<dbReference type="PANTHER" id="PTHR46663">
    <property type="entry name" value="DIGUANYLATE CYCLASE DGCT-RELATED"/>
    <property type="match status" value="1"/>
</dbReference>
<dbReference type="InterPro" id="IPR000160">
    <property type="entry name" value="GGDEF_dom"/>
</dbReference>
<evidence type="ECO:0000313" key="5">
    <source>
        <dbReference type="Proteomes" id="UP001449225"/>
    </source>
</evidence>
<evidence type="ECO:0000259" key="2">
    <source>
        <dbReference type="PROSITE" id="PS50113"/>
    </source>
</evidence>
<comment type="caution">
    <text evidence="4">The sequence shown here is derived from an EMBL/GenBank/DDBJ whole genome shotgun (WGS) entry which is preliminary data.</text>
</comment>
<dbReference type="SUPFAM" id="SSF55073">
    <property type="entry name" value="Nucleotide cyclase"/>
    <property type="match status" value="1"/>
</dbReference>
<reference evidence="4 5" key="1">
    <citation type="submission" date="2024-03" db="EMBL/GenBank/DDBJ databases">
        <title>Community enrichment and isolation of bacterial strains for fucoidan degradation.</title>
        <authorList>
            <person name="Sichert A."/>
        </authorList>
    </citation>
    <scope>NUCLEOTIDE SEQUENCE [LARGE SCALE GENOMIC DNA]</scope>
    <source>
        <strain evidence="4 5">AS76</strain>
    </source>
</reference>
<dbReference type="CDD" id="cd00130">
    <property type="entry name" value="PAS"/>
    <property type="match status" value="1"/>
</dbReference>
<evidence type="ECO:0000259" key="3">
    <source>
        <dbReference type="PROSITE" id="PS50887"/>
    </source>
</evidence>
<dbReference type="NCBIfam" id="TIGR00254">
    <property type="entry name" value="GGDEF"/>
    <property type="match status" value="1"/>
</dbReference>
<dbReference type="InterPro" id="IPR052163">
    <property type="entry name" value="DGC-Regulatory_Protein"/>
</dbReference>
<dbReference type="Pfam" id="PF00990">
    <property type="entry name" value="GGDEF"/>
    <property type="match status" value="1"/>
</dbReference>
<dbReference type="InterPro" id="IPR000014">
    <property type="entry name" value="PAS"/>
</dbReference>
<keyword evidence="5" id="KW-1185">Reference proteome</keyword>
<protein>
    <submittedName>
        <fullName evidence="4">GGDEF domain-containing protein</fullName>
    </submittedName>
</protein>
<dbReference type="InterPro" id="IPR029787">
    <property type="entry name" value="Nucleotide_cyclase"/>
</dbReference>
<dbReference type="SMART" id="SM00267">
    <property type="entry name" value="GGDEF"/>
    <property type="match status" value="1"/>
</dbReference>
<evidence type="ECO:0000259" key="1">
    <source>
        <dbReference type="PROSITE" id="PS50112"/>
    </source>
</evidence>
<dbReference type="RefSeq" id="WP_342854494.1">
    <property type="nucleotide sequence ID" value="NZ_JBBMRA010000009.1"/>
</dbReference>
<dbReference type="PANTHER" id="PTHR46663:SF2">
    <property type="entry name" value="GGDEF DOMAIN-CONTAINING PROTEIN"/>
    <property type="match status" value="1"/>
</dbReference>
<dbReference type="CDD" id="cd01949">
    <property type="entry name" value="GGDEF"/>
    <property type="match status" value="1"/>
</dbReference>
<dbReference type="Proteomes" id="UP001449225">
    <property type="component" value="Unassembled WGS sequence"/>
</dbReference>
<feature type="domain" description="PAC" evidence="2">
    <location>
        <begin position="86"/>
        <end position="138"/>
    </location>
</feature>
<dbReference type="PROSITE" id="PS50887">
    <property type="entry name" value="GGDEF"/>
    <property type="match status" value="1"/>
</dbReference>
<dbReference type="InterPro" id="IPR013656">
    <property type="entry name" value="PAS_4"/>
</dbReference>
<dbReference type="PROSITE" id="PS50112">
    <property type="entry name" value="PAS"/>
    <property type="match status" value="1"/>
</dbReference>
<dbReference type="InterPro" id="IPR000700">
    <property type="entry name" value="PAS-assoc_C"/>
</dbReference>
<proteinExistence type="predicted"/>
<evidence type="ECO:0000313" key="4">
    <source>
        <dbReference type="EMBL" id="MEM5536825.1"/>
    </source>
</evidence>
<dbReference type="Gene3D" id="3.30.450.20">
    <property type="entry name" value="PAS domain"/>
    <property type="match status" value="1"/>
</dbReference>
<dbReference type="InterPro" id="IPR035965">
    <property type="entry name" value="PAS-like_dom_sf"/>
</dbReference>
<dbReference type="NCBIfam" id="TIGR00229">
    <property type="entry name" value="sensory_box"/>
    <property type="match status" value="1"/>
</dbReference>
<dbReference type="PROSITE" id="PS50113">
    <property type="entry name" value="PAC"/>
    <property type="match status" value="1"/>
</dbReference>
<dbReference type="SMART" id="SM00091">
    <property type="entry name" value="PAS"/>
    <property type="match status" value="1"/>
</dbReference>
<accession>A0ABU9TSX3</accession>
<sequence>MDKTKLHQLLKDNHQGLLLVIDALPFPIYYKDIEYKYLGCNEAYAEYVGRDQEDIIGKTAYQLFEHEVAEIFTALDRKLLQEPGIQIYETPAHGPNQDARYIKLHKATFRDEQGAVAGLIGAIIDITEQKNLEQKLQHLASYDDLTGIYNRREGTKQLINLCTEAIRKKRQLSLVIVDLDNFKSINDTYGHGSGDVVLKMAAQTLEKKSRACDIICRYGGEEFLIILPETTTTGAVVIAERYRLLLEQLNVQITSSDSLTITASMGIGELDLNFPDQELMLKQADKALYKAKKKGKNQICY</sequence>
<feature type="domain" description="GGDEF" evidence="3">
    <location>
        <begin position="170"/>
        <end position="301"/>
    </location>
</feature>